<dbReference type="HOGENOM" id="CLU_032087_0_1_9"/>
<evidence type="ECO:0000256" key="2">
    <source>
        <dbReference type="ARBA" id="ARBA00005642"/>
    </source>
</evidence>
<evidence type="ECO:0000256" key="4">
    <source>
        <dbReference type="ARBA" id="ARBA00023235"/>
    </source>
</evidence>
<dbReference type="RefSeq" id="WP_005540383.1">
    <property type="nucleotide sequence ID" value="NZ_JH378831.1"/>
</dbReference>
<comment type="function">
    <text evidence="5">Responsible for synthesis of pseudouridine from uracil-55 in the psi GC loop of transfer RNAs.</text>
</comment>
<keyword evidence="9" id="KW-1185">Reference proteome</keyword>
<dbReference type="InterPro" id="IPR014780">
    <property type="entry name" value="tRNA_psdUridine_synth_TruB"/>
</dbReference>
<evidence type="ECO:0000256" key="5">
    <source>
        <dbReference type="HAMAP-Rule" id="MF_01080"/>
    </source>
</evidence>
<dbReference type="OrthoDB" id="9802309at2"/>
<comment type="catalytic activity">
    <reaction evidence="1 5">
        <text>uridine(55) in tRNA = pseudouridine(55) in tRNA</text>
        <dbReference type="Rhea" id="RHEA:42532"/>
        <dbReference type="Rhea" id="RHEA-COMP:10101"/>
        <dbReference type="Rhea" id="RHEA-COMP:10102"/>
        <dbReference type="ChEBI" id="CHEBI:65314"/>
        <dbReference type="ChEBI" id="CHEBI:65315"/>
        <dbReference type="EC" id="5.4.99.25"/>
    </reaction>
</comment>
<proteinExistence type="inferred from homology"/>
<organism evidence="8 9">
    <name type="scientific">Johnsonella ignava ATCC 51276</name>
    <dbReference type="NCBI Taxonomy" id="679200"/>
    <lineage>
        <taxon>Bacteria</taxon>
        <taxon>Bacillati</taxon>
        <taxon>Bacillota</taxon>
        <taxon>Clostridia</taxon>
        <taxon>Lachnospirales</taxon>
        <taxon>Lachnospiraceae</taxon>
        <taxon>Johnsonella</taxon>
    </lineage>
</organism>
<dbReference type="Pfam" id="PF16198">
    <property type="entry name" value="TruB_C_2"/>
    <property type="match status" value="1"/>
</dbReference>
<comment type="caution">
    <text evidence="8">The sequence shown here is derived from an EMBL/GenBank/DDBJ whole genome shotgun (WGS) entry which is preliminary data.</text>
</comment>
<dbReference type="EC" id="5.4.99.25" evidence="5"/>
<evidence type="ECO:0000313" key="8">
    <source>
        <dbReference type="EMBL" id="EHI55802.1"/>
    </source>
</evidence>
<dbReference type="eggNOG" id="COG0130">
    <property type="taxonomic scope" value="Bacteria"/>
</dbReference>
<keyword evidence="3 5" id="KW-0819">tRNA processing</keyword>
<dbReference type="Pfam" id="PF01509">
    <property type="entry name" value="TruB_N"/>
    <property type="match status" value="1"/>
</dbReference>
<evidence type="ECO:0000256" key="1">
    <source>
        <dbReference type="ARBA" id="ARBA00000385"/>
    </source>
</evidence>
<evidence type="ECO:0000256" key="3">
    <source>
        <dbReference type="ARBA" id="ARBA00022694"/>
    </source>
</evidence>
<dbReference type="CDD" id="cd02573">
    <property type="entry name" value="PseudoU_synth_EcTruB"/>
    <property type="match status" value="1"/>
</dbReference>
<accession>G5GHH7</accession>
<comment type="similarity">
    <text evidence="2 5">Belongs to the pseudouridine synthase TruB family. Type 1 subfamily.</text>
</comment>
<dbReference type="Proteomes" id="UP000003011">
    <property type="component" value="Unassembled WGS sequence"/>
</dbReference>
<dbReference type="EMBL" id="ACZL01000016">
    <property type="protein sequence ID" value="EHI55802.1"/>
    <property type="molecule type" value="Genomic_DNA"/>
</dbReference>
<feature type="active site" description="Nucleophile" evidence="5">
    <location>
        <position position="39"/>
    </location>
</feature>
<dbReference type="Gene3D" id="3.30.2350.10">
    <property type="entry name" value="Pseudouridine synthase"/>
    <property type="match status" value="1"/>
</dbReference>
<dbReference type="GO" id="GO:0003723">
    <property type="term" value="F:RNA binding"/>
    <property type="evidence" value="ECO:0007669"/>
    <property type="project" value="InterPro"/>
</dbReference>
<sequence length="335" mass="38572">MIDGIINIFKEKGPTSHDVVARLRRIFKMKRIGHTGTLDPDATGVLPVCLGNATKLCELMTDKTKEYRAVMILGITTDTQDISGKITKNCIRLPELSKEDIIKNIMYFKGEYMQIPPMYSAIKVGGRKLVDLARQGIEIKREPRKVEIFDIEVEDIITEAEGIKLNRTPEKSPAGAYDIPFPRIIIKVCCSKGTYIRTLCHDIGERLGTGACMESLVRIRSGEFRIEDSISLGRLEELVKEELLREEKLISERPEYLKHVIMPIEHYFKKLDILKVKKGYERYIENGNKLSLINTCIERKPYDGEFFRVYDINGSFKAVYKYIENDNQFIVYKNF</sequence>
<evidence type="ECO:0000313" key="9">
    <source>
        <dbReference type="Proteomes" id="UP000003011"/>
    </source>
</evidence>
<dbReference type="AlphaFoldDB" id="G5GHH7"/>
<dbReference type="HAMAP" id="MF_01080">
    <property type="entry name" value="TruB_bact"/>
    <property type="match status" value="1"/>
</dbReference>
<reference evidence="8 9" key="1">
    <citation type="submission" date="2011-08" db="EMBL/GenBank/DDBJ databases">
        <title>The Genome Sequence of Johnsonella ignava ATCC 51276.</title>
        <authorList>
            <consortium name="The Broad Institute Genome Sequencing Platform"/>
            <person name="Earl A."/>
            <person name="Ward D."/>
            <person name="Feldgarden M."/>
            <person name="Gevers D."/>
            <person name="Izard J."/>
            <person name="Blanton J.M."/>
            <person name="Baranova O.V."/>
            <person name="Dewhirst F.E."/>
            <person name="Young S.K."/>
            <person name="Zeng Q."/>
            <person name="Gargeya S."/>
            <person name="Fitzgerald M."/>
            <person name="Haas B."/>
            <person name="Abouelleil A."/>
            <person name="Alvarado L."/>
            <person name="Arachchi H.M."/>
            <person name="Berlin A."/>
            <person name="Brown A."/>
            <person name="Chapman S.B."/>
            <person name="Chen Z."/>
            <person name="Dunbar C."/>
            <person name="Freedman E."/>
            <person name="Gearin G."/>
            <person name="Gellesch M."/>
            <person name="Goldberg J."/>
            <person name="Griggs A."/>
            <person name="Gujja S."/>
            <person name="Heiman D."/>
            <person name="Howarth C."/>
            <person name="Larson L."/>
            <person name="Lui A."/>
            <person name="MacDonald P.J.P."/>
            <person name="Montmayeur A."/>
            <person name="Murphy C."/>
            <person name="Neiman D."/>
            <person name="Pearson M."/>
            <person name="Priest M."/>
            <person name="Roberts A."/>
            <person name="Saif S."/>
            <person name="Shea T."/>
            <person name="Shenoy N."/>
            <person name="Sisk P."/>
            <person name="Stolte C."/>
            <person name="Sykes S."/>
            <person name="Wortman J."/>
            <person name="Nusbaum C."/>
            <person name="Birren B."/>
        </authorList>
    </citation>
    <scope>NUCLEOTIDE SEQUENCE [LARGE SCALE GENOMIC DNA]</scope>
    <source>
        <strain evidence="8 9">ATCC 51276</strain>
    </source>
</reference>
<dbReference type="SUPFAM" id="SSF55120">
    <property type="entry name" value="Pseudouridine synthase"/>
    <property type="match status" value="1"/>
</dbReference>
<protein>
    <recommendedName>
        <fullName evidence="5">tRNA pseudouridine synthase B</fullName>
        <ecNumber evidence="5">5.4.99.25</ecNumber>
    </recommendedName>
    <alternativeName>
        <fullName evidence="5">tRNA pseudouridine(55) synthase</fullName>
        <shortName evidence="5">Psi55 synthase</shortName>
    </alternativeName>
    <alternativeName>
        <fullName evidence="5">tRNA pseudouridylate synthase</fullName>
    </alternativeName>
    <alternativeName>
        <fullName evidence="5">tRNA-uridine isomerase</fullName>
    </alternativeName>
</protein>
<dbReference type="GO" id="GO:1990481">
    <property type="term" value="P:mRNA pseudouridine synthesis"/>
    <property type="evidence" value="ECO:0007669"/>
    <property type="project" value="TreeGrafter"/>
</dbReference>
<dbReference type="GO" id="GO:0031119">
    <property type="term" value="P:tRNA pseudouridine synthesis"/>
    <property type="evidence" value="ECO:0007669"/>
    <property type="project" value="UniProtKB-UniRule"/>
</dbReference>
<dbReference type="STRING" id="679200.HMPREF9333_01017"/>
<dbReference type="InterPro" id="IPR032819">
    <property type="entry name" value="TruB_C"/>
</dbReference>
<feature type="domain" description="tRNA pseudouridylate synthase B C-terminal" evidence="7">
    <location>
        <begin position="197"/>
        <end position="267"/>
    </location>
</feature>
<dbReference type="PANTHER" id="PTHR13767">
    <property type="entry name" value="TRNA-PSEUDOURIDINE SYNTHASE"/>
    <property type="match status" value="1"/>
</dbReference>
<feature type="domain" description="Pseudouridine synthase II N-terminal" evidence="6">
    <location>
        <begin position="24"/>
        <end position="196"/>
    </location>
</feature>
<dbReference type="InterPro" id="IPR020103">
    <property type="entry name" value="PsdUridine_synth_cat_dom_sf"/>
</dbReference>
<dbReference type="GO" id="GO:0160148">
    <property type="term" value="F:tRNA pseudouridine(55) synthase activity"/>
    <property type="evidence" value="ECO:0007669"/>
    <property type="project" value="UniProtKB-EC"/>
</dbReference>
<evidence type="ECO:0000259" key="7">
    <source>
        <dbReference type="Pfam" id="PF16198"/>
    </source>
</evidence>
<name>G5GHH7_9FIRM</name>
<dbReference type="PATRIC" id="fig|679200.3.peg.1071"/>
<dbReference type="PANTHER" id="PTHR13767:SF2">
    <property type="entry name" value="PSEUDOURIDYLATE SYNTHASE TRUB1"/>
    <property type="match status" value="1"/>
</dbReference>
<evidence type="ECO:0000259" key="6">
    <source>
        <dbReference type="Pfam" id="PF01509"/>
    </source>
</evidence>
<keyword evidence="4 5" id="KW-0413">Isomerase</keyword>
<gene>
    <name evidence="5" type="primary">truB</name>
    <name evidence="8" type="ORF">HMPREF9333_01017</name>
</gene>
<dbReference type="InterPro" id="IPR002501">
    <property type="entry name" value="PsdUridine_synth_N"/>
</dbReference>
<dbReference type="NCBIfam" id="TIGR00431">
    <property type="entry name" value="TruB"/>
    <property type="match status" value="1"/>
</dbReference>